<dbReference type="InterPro" id="IPR027469">
    <property type="entry name" value="Cation_efflux_TMD_sf"/>
</dbReference>
<name>A0ABS4EYN6_9CLOT</name>
<dbReference type="PANTHER" id="PTHR43840:SF15">
    <property type="entry name" value="MITOCHONDRIAL METAL TRANSPORTER 1-RELATED"/>
    <property type="match status" value="1"/>
</dbReference>
<sequence length="394" mass="43967">MFSKFLVKTFIKNSEDTKDVNVRNSYGFLGGVIGIIVNFILFIIKFSVGMLVSSIAVTADAFNNLSDAGSSVITIAGFKMANMPADEKHPFGHGRMEYLSALAVAFMVMLVGLQFVKSSFEKILHPEIINFEWIPFLLLIVSIFLKLWLAMFNKFIGKKIDSGALKASSVDALGDVFSSSCVAISILAAKFISVPIDGYIGIIVAFIIVYSGFTLVRETINPLLGEAPDPKLVKSIEDMMLSYDHIIGVHDLIVHNYGPGRCMASAHAEIPSDINIMEIHNIIDKAERDISKKLNIYLVIHMDPICLSDDEINDAYKEVSKIIKYNPLIKSFHDFRIVGEGNEKNLIFDIVVNSKYLNKISSEEKLKNEIIESIKEIHPQYNCIITIDHDYSEV</sequence>
<dbReference type="InterPro" id="IPR058533">
    <property type="entry name" value="Cation_efflux_TM"/>
</dbReference>
<evidence type="ECO:0000256" key="2">
    <source>
        <dbReference type="ARBA" id="ARBA00008114"/>
    </source>
</evidence>
<dbReference type="Gene3D" id="3.30.70.1350">
    <property type="entry name" value="Cation efflux protein, cytoplasmic domain"/>
    <property type="match status" value="1"/>
</dbReference>
<feature type="transmembrane region" description="Helical" evidence="7">
    <location>
        <begin position="98"/>
        <end position="116"/>
    </location>
</feature>
<evidence type="ECO:0000313" key="10">
    <source>
        <dbReference type="EMBL" id="MBP1889109.1"/>
    </source>
</evidence>
<keyword evidence="11" id="KW-1185">Reference proteome</keyword>
<dbReference type="SUPFAM" id="SSF160240">
    <property type="entry name" value="Cation efflux protein cytoplasmic domain-like"/>
    <property type="match status" value="1"/>
</dbReference>
<dbReference type="Pfam" id="PF01545">
    <property type="entry name" value="Cation_efflux"/>
    <property type="match status" value="1"/>
</dbReference>
<feature type="domain" description="Cation efflux protein transmembrane" evidence="8">
    <location>
        <begin position="33"/>
        <end position="224"/>
    </location>
</feature>
<dbReference type="EMBL" id="JAGGJZ010000002">
    <property type="protein sequence ID" value="MBP1889109.1"/>
    <property type="molecule type" value="Genomic_DNA"/>
</dbReference>
<keyword evidence="5 7" id="KW-1133">Transmembrane helix</keyword>
<gene>
    <name evidence="10" type="ORF">J2Z53_000690</name>
</gene>
<dbReference type="Proteomes" id="UP000783390">
    <property type="component" value="Unassembled WGS sequence"/>
</dbReference>
<dbReference type="InterPro" id="IPR002524">
    <property type="entry name" value="Cation_efflux"/>
</dbReference>
<dbReference type="RefSeq" id="WP_209795833.1">
    <property type="nucleotide sequence ID" value="NZ_JAGGJZ010000002.1"/>
</dbReference>
<reference evidence="10 11" key="1">
    <citation type="submission" date="2021-03" db="EMBL/GenBank/DDBJ databases">
        <title>Genomic Encyclopedia of Type Strains, Phase IV (KMG-IV): sequencing the most valuable type-strain genomes for metagenomic binning, comparative biology and taxonomic classification.</title>
        <authorList>
            <person name="Goeker M."/>
        </authorList>
    </citation>
    <scope>NUCLEOTIDE SEQUENCE [LARGE SCALE GENOMIC DNA]</scope>
    <source>
        <strain evidence="10 11">DSM 3984</strain>
    </source>
</reference>
<proteinExistence type="inferred from homology"/>
<evidence type="ECO:0000256" key="1">
    <source>
        <dbReference type="ARBA" id="ARBA00004141"/>
    </source>
</evidence>
<comment type="caution">
    <text evidence="10">The sequence shown here is derived from an EMBL/GenBank/DDBJ whole genome shotgun (WGS) entry which is preliminary data.</text>
</comment>
<evidence type="ECO:0000256" key="5">
    <source>
        <dbReference type="ARBA" id="ARBA00022989"/>
    </source>
</evidence>
<comment type="similarity">
    <text evidence="2">Belongs to the cation diffusion facilitator (CDF) transporter (TC 2.A.4) family.</text>
</comment>
<dbReference type="InterPro" id="IPR036837">
    <property type="entry name" value="Cation_efflux_CTD_sf"/>
</dbReference>
<keyword evidence="6 7" id="KW-0472">Membrane</keyword>
<feature type="transmembrane region" description="Helical" evidence="7">
    <location>
        <begin position="198"/>
        <end position="216"/>
    </location>
</feature>
<feature type="transmembrane region" description="Helical" evidence="7">
    <location>
        <begin position="26"/>
        <end position="44"/>
    </location>
</feature>
<feature type="transmembrane region" description="Helical" evidence="7">
    <location>
        <begin position="128"/>
        <end position="151"/>
    </location>
</feature>
<evidence type="ECO:0000256" key="6">
    <source>
        <dbReference type="ARBA" id="ARBA00023136"/>
    </source>
</evidence>
<evidence type="ECO:0000259" key="8">
    <source>
        <dbReference type="Pfam" id="PF01545"/>
    </source>
</evidence>
<evidence type="ECO:0000256" key="4">
    <source>
        <dbReference type="ARBA" id="ARBA00022692"/>
    </source>
</evidence>
<accession>A0ABS4EYN6</accession>
<dbReference type="Gene3D" id="1.20.1510.10">
    <property type="entry name" value="Cation efflux protein transmembrane domain"/>
    <property type="match status" value="1"/>
</dbReference>
<comment type="subcellular location">
    <subcellularLocation>
        <location evidence="1">Membrane</location>
        <topology evidence="1">Multi-pass membrane protein</topology>
    </subcellularLocation>
</comment>
<feature type="domain" description="Cation efflux protein cytoplasmic" evidence="9">
    <location>
        <begin position="228"/>
        <end position="304"/>
    </location>
</feature>
<evidence type="ECO:0000313" key="11">
    <source>
        <dbReference type="Proteomes" id="UP000783390"/>
    </source>
</evidence>
<keyword evidence="4 7" id="KW-0812">Transmembrane</keyword>
<evidence type="ECO:0000259" key="9">
    <source>
        <dbReference type="Pfam" id="PF16916"/>
    </source>
</evidence>
<keyword evidence="3" id="KW-0813">Transport</keyword>
<evidence type="ECO:0000256" key="3">
    <source>
        <dbReference type="ARBA" id="ARBA00022448"/>
    </source>
</evidence>
<dbReference type="NCBIfam" id="TIGR01297">
    <property type="entry name" value="CDF"/>
    <property type="match status" value="1"/>
</dbReference>
<dbReference type="InterPro" id="IPR050291">
    <property type="entry name" value="CDF_Transporter"/>
</dbReference>
<dbReference type="SUPFAM" id="SSF161111">
    <property type="entry name" value="Cation efflux protein transmembrane domain-like"/>
    <property type="match status" value="1"/>
</dbReference>
<dbReference type="PANTHER" id="PTHR43840">
    <property type="entry name" value="MITOCHONDRIAL METAL TRANSPORTER 1-RELATED"/>
    <property type="match status" value="1"/>
</dbReference>
<evidence type="ECO:0000256" key="7">
    <source>
        <dbReference type="SAM" id="Phobius"/>
    </source>
</evidence>
<dbReference type="Pfam" id="PF16916">
    <property type="entry name" value="ZT_dimer"/>
    <property type="match status" value="1"/>
</dbReference>
<dbReference type="InterPro" id="IPR027470">
    <property type="entry name" value="Cation_efflux_CTD"/>
</dbReference>
<organism evidence="10 11">
    <name type="scientific">Clostridium moniliforme</name>
    <dbReference type="NCBI Taxonomy" id="39489"/>
    <lineage>
        <taxon>Bacteria</taxon>
        <taxon>Bacillati</taxon>
        <taxon>Bacillota</taxon>
        <taxon>Clostridia</taxon>
        <taxon>Eubacteriales</taxon>
        <taxon>Clostridiaceae</taxon>
        <taxon>Clostridium</taxon>
    </lineage>
</organism>
<protein>
    <submittedName>
        <fullName evidence="10">Cation diffusion facilitator family transporter</fullName>
    </submittedName>
</protein>